<dbReference type="InterPro" id="IPR017871">
    <property type="entry name" value="ABC_transporter-like_CS"/>
</dbReference>
<gene>
    <name evidence="8" type="primary">hmuV</name>
    <name evidence="8" type="ordered locus">S70_19420</name>
</gene>
<name>A0A140NSN3_PROSM</name>
<dbReference type="GO" id="GO:0016887">
    <property type="term" value="F:ATP hydrolysis activity"/>
    <property type="evidence" value="ECO:0007669"/>
    <property type="project" value="InterPro"/>
</dbReference>
<keyword evidence="2" id="KW-0813">Transport</keyword>
<dbReference type="CDD" id="cd03214">
    <property type="entry name" value="ABC_Iron-Siderophores_B12_Hemin"/>
    <property type="match status" value="1"/>
</dbReference>
<evidence type="ECO:0000256" key="6">
    <source>
        <dbReference type="ARBA" id="ARBA00037066"/>
    </source>
</evidence>
<feature type="domain" description="ABC transporter" evidence="7">
    <location>
        <begin position="7"/>
        <end position="243"/>
    </location>
</feature>
<dbReference type="PATRIC" id="fig|1157951.4.peg.3904"/>
<protein>
    <submittedName>
        <fullName evidence="8">Hemin importer ATP-binding subunit</fullName>
    </submittedName>
</protein>
<dbReference type="PROSITE" id="PS50893">
    <property type="entry name" value="ABC_TRANSPORTER_2"/>
    <property type="match status" value="1"/>
</dbReference>
<dbReference type="Gene3D" id="3.40.50.300">
    <property type="entry name" value="P-loop containing nucleotide triphosphate hydrolases"/>
    <property type="match status" value="1"/>
</dbReference>
<reference evidence="8 9" key="1">
    <citation type="journal article" date="2012" name="J. Bacteriol.">
        <title>Complete Genome Sequence of Providencia stuartii Clinical Isolate MRSN 2154.</title>
        <authorList>
            <person name="Clifford R.J."/>
            <person name="Hang J."/>
            <person name="Riley M.C."/>
            <person name="Onmus-Leone F."/>
            <person name="Kuschner R.A."/>
            <person name="Lesho E.P."/>
            <person name="Waterman P.E."/>
        </authorList>
    </citation>
    <scope>NUCLEOTIDE SEQUENCE [LARGE SCALE GENOMIC DNA]</scope>
    <source>
        <strain evidence="8 9">MRSN 2154</strain>
    </source>
</reference>
<keyword evidence="4 8" id="KW-0067">ATP-binding</keyword>
<dbReference type="NCBIfam" id="NF010068">
    <property type="entry name" value="PRK13548.1"/>
    <property type="match status" value="1"/>
</dbReference>
<evidence type="ECO:0000259" key="7">
    <source>
        <dbReference type="PROSITE" id="PS50893"/>
    </source>
</evidence>
<dbReference type="PANTHER" id="PTHR42794">
    <property type="entry name" value="HEMIN IMPORT ATP-BINDING PROTEIN HMUV"/>
    <property type="match status" value="1"/>
</dbReference>
<organism evidence="8 9">
    <name type="scientific">Providencia stuartii (strain MRSN 2154)</name>
    <dbReference type="NCBI Taxonomy" id="1157951"/>
    <lineage>
        <taxon>Bacteria</taxon>
        <taxon>Pseudomonadati</taxon>
        <taxon>Pseudomonadota</taxon>
        <taxon>Gammaproteobacteria</taxon>
        <taxon>Enterobacterales</taxon>
        <taxon>Morganellaceae</taxon>
        <taxon>Providencia</taxon>
    </lineage>
</organism>
<proteinExistence type="inferred from homology"/>
<dbReference type="SUPFAM" id="SSF52540">
    <property type="entry name" value="P-loop containing nucleoside triphosphate hydrolases"/>
    <property type="match status" value="1"/>
</dbReference>
<keyword evidence="3" id="KW-0547">Nucleotide-binding</keyword>
<evidence type="ECO:0000313" key="8">
    <source>
        <dbReference type="EMBL" id="AFH95680.1"/>
    </source>
</evidence>
<accession>A0A140NSN3</accession>
<evidence type="ECO:0000256" key="3">
    <source>
        <dbReference type="ARBA" id="ARBA00022741"/>
    </source>
</evidence>
<evidence type="ECO:0000256" key="4">
    <source>
        <dbReference type="ARBA" id="ARBA00022840"/>
    </source>
</evidence>
<dbReference type="AlphaFoldDB" id="A0A140NSN3"/>
<dbReference type="Pfam" id="PF00005">
    <property type="entry name" value="ABC_tran"/>
    <property type="match status" value="1"/>
</dbReference>
<dbReference type="InterPro" id="IPR003439">
    <property type="entry name" value="ABC_transporter-like_ATP-bd"/>
</dbReference>
<dbReference type="FunFam" id="3.40.50.300:FF:000134">
    <property type="entry name" value="Iron-enterobactin ABC transporter ATP-binding protein"/>
    <property type="match status" value="1"/>
</dbReference>
<evidence type="ECO:0000313" key="9">
    <source>
        <dbReference type="Proteomes" id="UP000005012"/>
    </source>
</evidence>
<dbReference type="Proteomes" id="UP000005012">
    <property type="component" value="Chromosome"/>
</dbReference>
<sequence length="261" mass="29442">MNTQTLLEARNLSFHVADKVLIKDISLSIQQHEMVVIIGPNGAGKSSLLKLLTGFHSPTHGECLLEGLDLRKWQHNALAKKRAVMKQQSSLSFAFTVEDVVAMGRSPHGAEHKQQAIEEALAQTDCLELRQRDFRQLSGGEQQRVQLARVLAQVWQPNHSPACLFLDEPTSALDLYHQQHSLRLLHQLTRERPFGVCCVLHDLNLTSLYADRVYLIHQGQLAAAGTPEEVLTTENLTRWYKADLDVISHPETATPHIYLRR</sequence>
<comment type="similarity">
    <text evidence="1">Belongs to the ABC transporter superfamily.</text>
</comment>
<dbReference type="PANTHER" id="PTHR42794:SF1">
    <property type="entry name" value="HEMIN IMPORT ATP-BINDING PROTEIN HMUV"/>
    <property type="match status" value="1"/>
</dbReference>
<dbReference type="EMBL" id="CP003488">
    <property type="protein sequence ID" value="AFH95680.1"/>
    <property type="molecule type" value="Genomic_DNA"/>
</dbReference>
<dbReference type="InterPro" id="IPR027417">
    <property type="entry name" value="P-loop_NTPase"/>
</dbReference>
<dbReference type="SMART" id="SM00382">
    <property type="entry name" value="AAA"/>
    <property type="match status" value="1"/>
</dbReference>
<dbReference type="InterPro" id="IPR003593">
    <property type="entry name" value="AAA+_ATPase"/>
</dbReference>
<dbReference type="HOGENOM" id="CLU_000604_1_11_6"/>
<reference evidence="9" key="2">
    <citation type="submission" date="2012-04" db="EMBL/GenBank/DDBJ databases">
        <title>Complete genome sequence of Providencia stuartii clinical isolate MRSN 2154.</title>
        <authorList>
            <person name="Clifford R.J."/>
            <person name="Hang J."/>
            <person name="Riley M.C."/>
            <person name="Onmus-Leone F."/>
            <person name="Kuschner R.A."/>
            <person name="Lesho E.P."/>
            <person name="Waterman P.E."/>
        </authorList>
    </citation>
    <scope>NUCLEOTIDE SEQUENCE [LARGE SCALE GENOMIC DNA]</scope>
    <source>
        <strain evidence="9">MRSN 2154</strain>
    </source>
</reference>
<evidence type="ECO:0000256" key="5">
    <source>
        <dbReference type="ARBA" id="ARBA00022967"/>
    </source>
</evidence>
<comment type="function">
    <text evidence="6">Part of the ABC transporter complex HmuTUV involved in hemin import. Responsible for energy coupling to the transport system.</text>
</comment>
<evidence type="ECO:0000256" key="1">
    <source>
        <dbReference type="ARBA" id="ARBA00005417"/>
    </source>
</evidence>
<dbReference type="GO" id="GO:0005524">
    <property type="term" value="F:ATP binding"/>
    <property type="evidence" value="ECO:0007669"/>
    <property type="project" value="UniProtKB-KW"/>
</dbReference>
<keyword evidence="5" id="KW-1278">Translocase</keyword>
<dbReference type="OrthoDB" id="5292475at2"/>
<dbReference type="RefSeq" id="WP_014658209.1">
    <property type="nucleotide sequence ID" value="NC_017731.1"/>
</dbReference>
<dbReference type="KEGG" id="psi:S70_19420"/>
<evidence type="ECO:0000256" key="2">
    <source>
        <dbReference type="ARBA" id="ARBA00022448"/>
    </source>
</evidence>
<dbReference type="PROSITE" id="PS00211">
    <property type="entry name" value="ABC_TRANSPORTER_1"/>
    <property type="match status" value="1"/>
</dbReference>
<dbReference type="GeneID" id="93519595"/>